<sequence length="154" mass="15843">MRILGALTAGAVLLGGATALAAGPPVPEADLAYHGHVALDAGRADVTLVAHNHGPSPVDDATVRLRWSTPIADAQSLPHRCTRSDAWTVLCGTGALAADGPGTTISLRVRLVGAPPEVLLEIGTAWSGGGAVDGNHLNDRQRVLALDTDDTYRF</sequence>
<protein>
    <recommendedName>
        <fullName evidence="4">DUF11 domain-containing protein</fullName>
    </recommendedName>
</protein>
<evidence type="ECO:0008006" key="4">
    <source>
        <dbReference type="Google" id="ProtNLM"/>
    </source>
</evidence>
<accession>A0A918BE53</accession>
<proteinExistence type="predicted"/>
<evidence type="ECO:0000256" key="1">
    <source>
        <dbReference type="SAM" id="SignalP"/>
    </source>
</evidence>
<organism evidence="2 3">
    <name type="scientific">Streptomyces ruber</name>
    <dbReference type="NCBI Taxonomy" id="83378"/>
    <lineage>
        <taxon>Bacteria</taxon>
        <taxon>Bacillati</taxon>
        <taxon>Actinomycetota</taxon>
        <taxon>Actinomycetes</taxon>
        <taxon>Kitasatosporales</taxon>
        <taxon>Streptomycetaceae</taxon>
        <taxon>Streptomyces</taxon>
    </lineage>
</organism>
<feature type="signal peptide" evidence="1">
    <location>
        <begin position="1"/>
        <end position="21"/>
    </location>
</feature>
<evidence type="ECO:0000313" key="2">
    <source>
        <dbReference type="EMBL" id="GGQ62115.1"/>
    </source>
</evidence>
<comment type="caution">
    <text evidence="2">The sequence shown here is derived from an EMBL/GenBank/DDBJ whole genome shotgun (WGS) entry which is preliminary data.</text>
</comment>
<dbReference type="Proteomes" id="UP000620156">
    <property type="component" value="Unassembled WGS sequence"/>
</dbReference>
<feature type="chain" id="PRO_5037070193" description="DUF11 domain-containing protein" evidence="1">
    <location>
        <begin position="22"/>
        <end position="154"/>
    </location>
</feature>
<dbReference type="EMBL" id="BMQK01000007">
    <property type="protein sequence ID" value="GGQ62115.1"/>
    <property type="molecule type" value="Genomic_DNA"/>
</dbReference>
<dbReference type="RefSeq" id="WP_189217768.1">
    <property type="nucleotide sequence ID" value="NZ_BMQK01000007.1"/>
</dbReference>
<keyword evidence="3" id="KW-1185">Reference proteome</keyword>
<reference evidence="2" key="1">
    <citation type="journal article" date="2014" name="Int. J. Syst. Evol. Microbiol.">
        <title>Complete genome sequence of Corynebacterium casei LMG S-19264T (=DSM 44701T), isolated from a smear-ripened cheese.</title>
        <authorList>
            <consortium name="US DOE Joint Genome Institute (JGI-PGF)"/>
            <person name="Walter F."/>
            <person name="Albersmeier A."/>
            <person name="Kalinowski J."/>
            <person name="Ruckert C."/>
        </authorList>
    </citation>
    <scope>NUCLEOTIDE SEQUENCE</scope>
    <source>
        <strain evidence="2">JCM 3131</strain>
    </source>
</reference>
<name>A0A918BE53_9ACTN</name>
<keyword evidence="1" id="KW-0732">Signal</keyword>
<gene>
    <name evidence="2" type="ORF">GCM10010145_34990</name>
</gene>
<evidence type="ECO:0000313" key="3">
    <source>
        <dbReference type="Proteomes" id="UP000620156"/>
    </source>
</evidence>
<reference evidence="2" key="2">
    <citation type="submission" date="2020-09" db="EMBL/GenBank/DDBJ databases">
        <authorList>
            <person name="Sun Q."/>
            <person name="Ohkuma M."/>
        </authorList>
    </citation>
    <scope>NUCLEOTIDE SEQUENCE</scope>
    <source>
        <strain evidence="2">JCM 3131</strain>
    </source>
</reference>
<dbReference type="AlphaFoldDB" id="A0A918BE53"/>